<feature type="domain" description="Restriction system protein Mrr-like N-terminal" evidence="2">
    <location>
        <begin position="6"/>
        <end position="90"/>
    </location>
</feature>
<feature type="domain" description="Restriction endonuclease type IV Mrr" evidence="1">
    <location>
        <begin position="165"/>
        <end position="278"/>
    </location>
</feature>
<reference evidence="3 4" key="1">
    <citation type="submission" date="2015-09" db="EMBL/GenBank/DDBJ databases">
        <title>Draft genome sequence of Kouleothrix aurantiaca JCM 19913.</title>
        <authorList>
            <person name="Hemp J."/>
        </authorList>
    </citation>
    <scope>NUCLEOTIDE SEQUENCE [LARGE SCALE GENOMIC DNA]</scope>
    <source>
        <strain evidence="3 4">COM-B</strain>
    </source>
</reference>
<proteinExistence type="predicted"/>
<dbReference type="SUPFAM" id="SSF52980">
    <property type="entry name" value="Restriction endonuclease-like"/>
    <property type="match status" value="1"/>
</dbReference>
<evidence type="ECO:0000259" key="1">
    <source>
        <dbReference type="Pfam" id="PF04471"/>
    </source>
</evidence>
<dbReference type="InterPro" id="IPR052906">
    <property type="entry name" value="Type_IV_Methyl-Rstrct_Enzyme"/>
</dbReference>
<keyword evidence="3" id="KW-0540">Nuclease</keyword>
<dbReference type="Proteomes" id="UP000050509">
    <property type="component" value="Unassembled WGS sequence"/>
</dbReference>
<evidence type="ECO:0000259" key="2">
    <source>
        <dbReference type="Pfam" id="PF14338"/>
    </source>
</evidence>
<evidence type="ECO:0000313" key="4">
    <source>
        <dbReference type="Proteomes" id="UP000050509"/>
    </source>
</evidence>
<dbReference type="Pfam" id="PF14338">
    <property type="entry name" value="Mrr_N"/>
    <property type="match status" value="1"/>
</dbReference>
<dbReference type="Gene3D" id="3.40.1350.10">
    <property type="match status" value="1"/>
</dbReference>
<dbReference type="GO" id="GO:0015666">
    <property type="term" value="F:restriction endodeoxyribonuclease activity"/>
    <property type="evidence" value="ECO:0007669"/>
    <property type="project" value="TreeGrafter"/>
</dbReference>
<keyword evidence="3" id="KW-0378">Hydrolase</keyword>
<sequence length="304" mass="34418">MTVPDFQTLMLPLLQLAADGQEHKLSDAIEALAQQYKLSDADRRELLPSGRQSKFVNRVGWSATYLRKTKLLEGTGKGRFRITERGQKELRLNPTRIDLRYLDKYPELATFRRGTQLDTAASNGEAVVEATEQTPREVLETSYQLLRRELAQELLEQIKKRPAIFFEQLVVDLLVAMGYGGSRKEAGERVGRSGDGGIDGIIKEDRLGLDYVYIQAKRWDRSVGGPEVRGFAGALEEQKARKGVMISTSTFTQDAYRYVGRIEKKIVLIDGEQLTQLMIDYNVGVAEEQTYIVKKVDLDYFGEE</sequence>
<dbReference type="InterPro" id="IPR011335">
    <property type="entry name" value="Restrct_endonuc-II-like"/>
</dbReference>
<evidence type="ECO:0000313" key="3">
    <source>
        <dbReference type="EMBL" id="KPV49880.1"/>
    </source>
</evidence>
<dbReference type="GO" id="GO:0009307">
    <property type="term" value="P:DNA restriction-modification system"/>
    <property type="evidence" value="ECO:0007669"/>
    <property type="project" value="InterPro"/>
</dbReference>
<dbReference type="PANTHER" id="PTHR30015:SF7">
    <property type="entry name" value="TYPE IV METHYL-DIRECTED RESTRICTION ENZYME ECOKMRR"/>
    <property type="match status" value="1"/>
</dbReference>
<dbReference type="AlphaFoldDB" id="A0A0P9DBH7"/>
<dbReference type="InterPro" id="IPR007560">
    <property type="entry name" value="Restrct_endonuc_IV_Mrr"/>
</dbReference>
<name>A0A0P9DBH7_9CHLR</name>
<dbReference type="Pfam" id="PF04471">
    <property type="entry name" value="Mrr_cat"/>
    <property type="match status" value="1"/>
</dbReference>
<organism evidence="3 4">
    <name type="scientific">Kouleothrix aurantiaca</name>
    <dbReference type="NCBI Taxonomy" id="186479"/>
    <lineage>
        <taxon>Bacteria</taxon>
        <taxon>Bacillati</taxon>
        <taxon>Chloroflexota</taxon>
        <taxon>Chloroflexia</taxon>
        <taxon>Chloroflexales</taxon>
        <taxon>Roseiflexineae</taxon>
        <taxon>Roseiflexaceae</taxon>
        <taxon>Kouleothrix</taxon>
    </lineage>
</organism>
<accession>A0A0P9DBH7</accession>
<keyword evidence="3" id="KW-0255">Endonuclease</keyword>
<keyword evidence="4" id="KW-1185">Reference proteome</keyword>
<protein>
    <submittedName>
        <fullName evidence="3">Restriction endonuclease</fullName>
    </submittedName>
</protein>
<dbReference type="InterPro" id="IPR025745">
    <property type="entry name" value="Mrr-like_N_dom"/>
</dbReference>
<dbReference type="InterPro" id="IPR011856">
    <property type="entry name" value="tRNA_endonuc-like_dom_sf"/>
</dbReference>
<dbReference type="GO" id="GO:0003677">
    <property type="term" value="F:DNA binding"/>
    <property type="evidence" value="ECO:0007669"/>
    <property type="project" value="InterPro"/>
</dbReference>
<dbReference type="PANTHER" id="PTHR30015">
    <property type="entry name" value="MRR RESTRICTION SYSTEM PROTEIN"/>
    <property type="match status" value="1"/>
</dbReference>
<comment type="caution">
    <text evidence="3">The sequence shown here is derived from an EMBL/GenBank/DDBJ whole genome shotgun (WGS) entry which is preliminary data.</text>
</comment>
<dbReference type="EMBL" id="LJCR01001695">
    <property type="protein sequence ID" value="KPV49880.1"/>
    <property type="molecule type" value="Genomic_DNA"/>
</dbReference>
<gene>
    <name evidence="3" type="ORF">SE17_30130</name>
</gene>
<dbReference type="PATRIC" id="fig|186479.3.peg.2687"/>